<proteinExistence type="inferred from homology"/>
<dbReference type="EMBL" id="VIWP01000005">
    <property type="protein sequence ID" value="TWF52143.1"/>
    <property type="molecule type" value="Genomic_DNA"/>
</dbReference>
<dbReference type="GO" id="GO:0000987">
    <property type="term" value="F:cis-regulatory region sequence-specific DNA binding"/>
    <property type="evidence" value="ECO:0007669"/>
    <property type="project" value="InterPro"/>
</dbReference>
<dbReference type="GO" id="GO:0044010">
    <property type="term" value="P:single-species biofilm formation"/>
    <property type="evidence" value="ECO:0007669"/>
    <property type="project" value="InterPro"/>
</dbReference>
<dbReference type="InterPro" id="IPR007337">
    <property type="entry name" value="RelB/DinJ"/>
</dbReference>
<dbReference type="GO" id="GO:0006351">
    <property type="term" value="P:DNA-templated transcription"/>
    <property type="evidence" value="ECO:0007669"/>
    <property type="project" value="TreeGrafter"/>
</dbReference>
<evidence type="ECO:0000256" key="1">
    <source>
        <dbReference type="ARBA" id="ARBA00010562"/>
    </source>
</evidence>
<dbReference type="OrthoDB" id="9799097at2"/>
<dbReference type="PANTHER" id="PTHR38781">
    <property type="entry name" value="ANTITOXIN DINJ-RELATED"/>
    <property type="match status" value="1"/>
</dbReference>
<comment type="caution">
    <text evidence="3">The sequence shown here is derived from an EMBL/GenBank/DDBJ whole genome shotgun (WGS) entry which is preliminary data.</text>
</comment>
<dbReference type="Gene3D" id="1.10.1220.10">
    <property type="entry name" value="Met repressor-like"/>
    <property type="match status" value="1"/>
</dbReference>
<dbReference type="Pfam" id="PF04221">
    <property type="entry name" value="RelB"/>
    <property type="match status" value="1"/>
</dbReference>
<dbReference type="PIRSF" id="PIRSF003108">
    <property type="entry name" value="DinJ"/>
    <property type="match status" value="1"/>
</dbReference>
<dbReference type="RefSeq" id="WP_145639744.1">
    <property type="nucleotide sequence ID" value="NZ_VIWP01000005.1"/>
</dbReference>
<keyword evidence="4" id="KW-1185">Reference proteome</keyword>
<dbReference type="InterPro" id="IPR026262">
    <property type="entry name" value="DinJ"/>
</dbReference>
<protein>
    <submittedName>
        <fullName evidence="3">DNA-damage-inducible protein J</fullName>
    </submittedName>
</protein>
<accession>A0A561QP29</accession>
<evidence type="ECO:0000313" key="4">
    <source>
        <dbReference type="Proteomes" id="UP000320653"/>
    </source>
</evidence>
<dbReference type="PANTHER" id="PTHR38781:SF1">
    <property type="entry name" value="ANTITOXIN DINJ-RELATED"/>
    <property type="match status" value="1"/>
</dbReference>
<dbReference type="NCBIfam" id="TIGR02384">
    <property type="entry name" value="RelB_DinJ"/>
    <property type="match status" value="1"/>
</dbReference>
<evidence type="ECO:0000256" key="2">
    <source>
        <dbReference type="ARBA" id="ARBA00022649"/>
    </source>
</evidence>
<keyword evidence="2" id="KW-1277">Toxin-antitoxin system</keyword>
<dbReference type="InterPro" id="IPR013321">
    <property type="entry name" value="Arc_rbn_hlx_hlx"/>
</dbReference>
<dbReference type="AlphaFoldDB" id="A0A561QP29"/>
<reference evidence="3 4" key="1">
    <citation type="submission" date="2019-06" db="EMBL/GenBank/DDBJ databases">
        <title>Sorghum-associated microbial communities from plants grown in Nebraska, USA.</title>
        <authorList>
            <person name="Schachtman D."/>
        </authorList>
    </citation>
    <scope>NUCLEOTIDE SEQUENCE [LARGE SCALE GENOMIC DNA]</scope>
    <source>
        <strain evidence="3 4">1225</strain>
    </source>
</reference>
<name>A0A561QP29_9HYPH</name>
<evidence type="ECO:0000313" key="3">
    <source>
        <dbReference type="EMBL" id="TWF52143.1"/>
    </source>
</evidence>
<comment type="similarity">
    <text evidence="1">Belongs to the RelB/DinJ antitoxin family.</text>
</comment>
<organism evidence="3 4">
    <name type="scientific">Neorhizobium alkalisoli</name>
    <dbReference type="NCBI Taxonomy" id="528178"/>
    <lineage>
        <taxon>Bacteria</taxon>
        <taxon>Pseudomonadati</taxon>
        <taxon>Pseudomonadota</taxon>
        <taxon>Alphaproteobacteria</taxon>
        <taxon>Hyphomicrobiales</taxon>
        <taxon>Rhizobiaceae</taxon>
        <taxon>Rhizobium/Agrobacterium group</taxon>
        <taxon>Neorhizobium</taxon>
    </lineage>
</organism>
<dbReference type="Proteomes" id="UP000320653">
    <property type="component" value="Unassembled WGS sequence"/>
</dbReference>
<dbReference type="GO" id="GO:0006355">
    <property type="term" value="P:regulation of DNA-templated transcription"/>
    <property type="evidence" value="ECO:0007669"/>
    <property type="project" value="InterPro"/>
</dbReference>
<gene>
    <name evidence="3" type="ORF">FHW37_105242</name>
</gene>
<dbReference type="GO" id="GO:0015643">
    <property type="term" value="F:toxic substance binding"/>
    <property type="evidence" value="ECO:0007669"/>
    <property type="project" value="InterPro"/>
</dbReference>
<sequence length="93" mass="10091">MAENAYVRVRIDPVLKDEAALVLDSLGLTISDVMRMTLTRIAREKALPLELARPNPQTLAAMEEARAIKASRREGFATGDALLDALKAKKSAA</sequence>